<dbReference type="Proteomes" id="UP000255207">
    <property type="component" value="Unassembled WGS sequence"/>
</dbReference>
<dbReference type="RefSeq" id="WP_114830089.1">
    <property type="nucleotide sequence ID" value="NZ_QQTO01000007.1"/>
</dbReference>
<dbReference type="PANTHER" id="PTHR48228">
    <property type="entry name" value="SUCCINYL-COA--D-CITRAMALATE COA-TRANSFERASE"/>
    <property type="match status" value="1"/>
</dbReference>
<keyword evidence="3" id="KW-1185">Reference proteome</keyword>
<dbReference type="Gene3D" id="3.30.1540.10">
    <property type="entry name" value="formyl-coa transferase, domain 3"/>
    <property type="match status" value="1"/>
</dbReference>
<sequence>MLPLDDVFVLDFSTLLPGPLASLFLAEVGAQIVRVERPGGEDLRRFPPRFGETSAPFAVLNRGKRSVEIDLKAQDALARLTPLIERADILIEQFRPGVMERLGFGYAALQALNPRLIYCSISGYGQSGPRAQEAGHDINYQAIGGLLGQSLKRGEVPPLPPALVADIGGGAMPAMVNILLALRQRERSGAGCHLDIAMIDAMPTFAWYGLAQGQATGRYPAGGEGLLTGASPRYGLYATSDGWFLAVGALEQKFWETFCEAIELAPALRDDRTAPEATRAAVAALIASQPTAHWRAHLEPCDCCCTVVRTLEEAMADPQFTARGALEAQAEEPGGRRLVSTPLPLAPVFREKAEGLRKVPASGGDQAEFLLPSGEKGLTCPAR</sequence>
<comment type="caution">
    <text evidence="2">The sequence shown here is derived from an EMBL/GenBank/DDBJ whole genome shotgun (WGS) entry which is preliminary data.</text>
</comment>
<dbReference type="SUPFAM" id="SSF89796">
    <property type="entry name" value="CoA-transferase family III (CaiB/BaiF)"/>
    <property type="match status" value="1"/>
</dbReference>
<dbReference type="Gene3D" id="3.40.50.10540">
    <property type="entry name" value="Crotonobetainyl-coa:carnitine coa-transferase, domain 1"/>
    <property type="match status" value="1"/>
</dbReference>
<dbReference type="InterPro" id="IPR044855">
    <property type="entry name" value="CoA-Trfase_III_dom3_sf"/>
</dbReference>
<dbReference type="OrthoDB" id="9806585at2"/>
<protein>
    <submittedName>
        <fullName evidence="2">CoA transferase</fullName>
    </submittedName>
</protein>
<reference evidence="3" key="1">
    <citation type="submission" date="2018-07" db="EMBL/GenBank/DDBJ databases">
        <authorList>
            <person name="Safronova V.I."/>
            <person name="Chirak E.R."/>
            <person name="Sazanova A.L."/>
        </authorList>
    </citation>
    <scope>NUCLEOTIDE SEQUENCE [LARGE SCALE GENOMIC DNA]</scope>
    <source>
        <strain evidence="3">RCAM04685</strain>
    </source>
</reference>
<feature type="region of interest" description="Disordered" evidence="1">
    <location>
        <begin position="360"/>
        <end position="383"/>
    </location>
</feature>
<evidence type="ECO:0000313" key="3">
    <source>
        <dbReference type="Proteomes" id="UP000255207"/>
    </source>
</evidence>
<gene>
    <name evidence="2" type="ORF">DWE98_15115</name>
</gene>
<name>A0A370L5J2_9HYPH</name>
<dbReference type="InterPro" id="IPR050509">
    <property type="entry name" value="CoA-transferase_III"/>
</dbReference>
<dbReference type="EMBL" id="QQTP01000007">
    <property type="protein sequence ID" value="RDJ24230.1"/>
    <property type="molecule type" value="Genomic_DNA"/>
</dbReference>
<evidence type="ECO:0000313" key="2">
    <source>
        <dbReference type="EMBL" id="RDJ24230.1"/>
    </source>
</evidence>
<evidence type="ECO:0000256" key="1">
    <source>
        <dbReference type="SAM" id="MobiDB-lite"/>
    </source>
</evidence>
<keyword evidence="2" id="KW-0808">Transferase</keyword>
<proteinExistence type="predicted"/>
<dbReference type="InterPro" id="IPR023606">
    <property type="entry name" value="CoA-Trfase_III_dom_1_sf"/>
</dbReference>
<dbReference type="AlphaFoldDB" id="A0A370L5J2"/>
<dbReference type="PANTHER" id="PTHR48228:SF5">
    <property type="entry name" value="ALPHA-METHYLACYL-COA RACEMASE"/>
    <property type="match status" value="1"/>
</dbReference>
<accession>A0A370L5J2</accession>
<organism evidence="2 3">
    <name type="scientific">Bosea caraganae</name>
    <dbReference type="NCBI Taxonomy" id="2763117"/>
    <lineage>
        <taxon>Bacteria</taxon>
        <taxon>Pseudomonadati</taxon>
        <taxon>Pseudomonadota</taxon>
        <taxon>Alphaproteobacteria</taxon>
        <taxon>Hyphomicrobiales</taxon>
        <taxon>Boseaceae</taxon>
        <taxon>Bosea</taxon>
    </lineage>
</organism>
<dbReference type="Pfam" id="PF02515">
    <property type="entry name" value="CoA_transf_3"/>
    <property type="match status" value="1"/>
</dbReference>
<dbReference type="InterPro" id="IPR003673">
    <property type="entry name" value="CoA-Trfase_fam_III"/>
</dbReference>
<dbReference type="GO" id="GO:0016740">
    <property type="term" value="F:transferase activity"/>
    <property type="evidence" value="ECO:0007669"/>
    <property type="project" value="UniProtKB-KW"/>
</dbReference>